<dbReference type="PANTHER" id="PTHR34216:SF11">
    <property type="entry name" value="CHITOOLIGOSACCHARIDE DEACETYLASE"/>
    <property type="match status" value="1"/>
</dbReference>
<keyword evidence="8" id="KW-1185">Reference proteome</keyword>
<evidence type="ECO:0000313" key="7">
    <source>
        <dbReference type="EMBL" id="SDT20748.1"/>
    </source>
</evidence>
<keyword evidence="4" id="KW-0732">Signal</keyword>
<feature type="domain" description="NodB homology" evidence="6">
    <location>
        <begin position="32"/>
        <end position="250"/>
    </location>
</feature>
<dbReference type="InterPro" id="IPR011330">
    <property type="entry name" value="Glyco_hydro/deAcase_b/a-brl"/>
</dbReference>
<sequence length="250" mass="27428">MSPLWSSLKARVSNRLARHLCATPHRLLNTQPMVSFTFDDAPVSAATTGAGMLEEHSARGTFYVSGGLADSWSGNWTAIGAEHIVSLHRRGHEIACHTFSHTRATDLTAATMAAEIESNRRYLLALDPSIKIENFAYPYGTGSVWRKGQLGKIFRSSRGILPGVNSDTVDLQYLRAMPLIDGQVDHDSIERAFDEAIDRKGWVIFYSHDVATKPSLYGCSPSLLRHALEAASRRKIHNLSIADALRAAGV</sequence>
<comment type="function">
    <text evidence="1">Is involved in generating a small heat-stable compound (Nod), an acylated oligomer of N-acetylglucosamine, that stimulates mitosis in various plant protoplasts.</text>
</comment>
<comment type="similarity">
    <text evidence="2">Belongs to the polysaccharide deacetylase family.</text>
</comment>
<gene>
    <name evidence="7" type="ORF">SAMN05444158_4811</name>
</gene>
<dbReference type="SUPFAM" id="SSF88713">
    <property type="entry name" value="Glycoside hydrolase/deacetylase"/>
    <property type="match status" value="1"/>
</dbReference>
<dbReference type="Proteomes" id="UP000243904">
    <property type="component" value="Chromosome I"/>
</dbReference>
<accession>A0A1H1YGU6</accession>
<organism evidence="7 8">
    <name type="scientific">Bradyrhizobium canariense</name>
    <dbReference type="NCBI Taxonomy" id="255045"/>
    <lineage>
        <taxon>Bacteria</taxon>
        <taxon>Pseudomonadati</taxon>
        <taxon>Pseudomonadota</taxon>
        <taxon>Alphaproteobacteria</taxon>
        <taxon>Hyphomicrobiales</taxon>
        <taxon>Nitrobacteraceae</taxon>
        <taxon>Bradyrhizobium</taxon>
    </lineage>
</organism>
<dbReference type="AlphaFoldDB" id="A0A1H1YGU6"/>
<name>A0A1H1YGU6_9BRAD</name>
<dbReference type="InterPro" id="IPR051398">
    <property type="entry name" value="Polysacch_Deacetylase"/>
</dbReference>
<evidence type="ECO:0000256" key="4">
    <source>
        <dbReference type="ARBA" id="ARBA00022729"/>
    </source>
</evidence>
<dbReference type="Gene3D" id="3.20.20.370">
    <property type="entry name" value="Glycoside hydrolase/deacetylase"/>
    <property type="match status" value="1"/>
</dbReference>
<dbReference type="PANTHER" id="PTHR34216">
    <property type="match status" value="1"/>
</dbReference>
<dbReference type="GO" id="GO:0016810">
    <property type="term" value="F:hydrolase activity, acting on carbon-nitrogen (but not peptide) bonds"/>
    <property type="evidence" value="ECO:0007669"/>
    <property type="project" value="InterPro"/>
</dbReference>
<dbReference type="GO" id="GO:0005975">
    <property type="term" value="P:carbohydrate metabolic process"/>
    <property type="evidence" value="ECO:0007669"/>
    <property type="project" value="InterPro"/>
</dbReference>
<protein>
    <recommendedName>
        <fullName evidence="3">Chitooligosaccharide deacetylase</fullName>
    </recommendedName>
    <alternativeName>
        <fullName evidence="5">Nodulation protein B</fullName>
    </alternativeName>
</protein>
<evidence type="ECO:0000256" key="1">
    <source>
        <dbReference type="ARBA" id="ARBA00003236"/>
    </source>
</evidence>
<dbReference type="InterPro" id="IPR002509">
    <property type="entry name" value="NODB_dom"/>
</dbReference>
<evidence type="ECO:0000256" key="5">
    <source>
        <dbReference type="ARBA" id="ARBA00032976"/>
    </source>
</evidence>
<dbReference type="CDD" id="cd10967">
    <property type="entry name" value="CE4_GLA_like_6s"/>
    <property type="match status" value="1"/>
</dbReference>
<dbReference type="EMBL" id="LT629750">
    <property type="protein sequence ID" value="SDT20748.1"/>
    <property type="molecule type" value="Genomic_DNA"/>
</dbReference>
<dbReference type="Pfam" id="PF01522">
    <property type="entry name" value="Polysacc_deac_1"/>
    <property type="match status" value="1"/>
</dbReference>
<evidence type="ECO:0000256" key="3">
    <source>
        <dbReference type="ARBA" id="ARBA00020071"/>
    </source>
</evidence>
<reference evidence="8" key="1">
    <citation type="submission" date="2016-10" db="EMBL/GenBank/DDBJ databases">
        <authorList>
            <person name="Varghese N."/>
            <person name="Submissions S."/>
        </authorList>
    </citation>
    <scope>NUCLEOTIDE SEQUENCE [LARGE SCALE GENOMIC DNA]</scope>
    <source>
        <strain evidence="8">GAS369</strain>
    </source>
</reference>
<evidence type="ECO:0000259" key="6">
    <source>
        <dbReference type="PROSITE" id="PS51677"/>
    </source>
</evidence>
<evidence type="ECO:0000313" key="8">
    <source>
        <dbReference type="Proteomes" id="UP000243904"/>
    </source>
</evidence>
<dbReference type="PROSITE" id="PS51677">
    <property type="entry name" value="NODB"/>
    <property type="match status" value="1"/>
</dbReference>
<evidence type="ECO:0000256" key="2">
    <source>
        <dbReference type="ARBA" id="ARBA00010973"/>
    </source>
</evidence>
<proteinExistence type="inferred from homology"/>